<keyword evidence="4" id="KW-1185">Reference proteome</keyword>
<feature type="domain" description="NYN" evidence="2">
    <location>
        <begin position="4"/>
        <end position="165"/>
    </location>
</feature>
<dbReference type="PANTHER" id="PTHR35458:SF8">
    <property type="entry name" value="SLR0650 PROTEIN"/>
    <property type="match status" value="1"/>
</dbReference>
<feature type="compositionally biased region" description="Low complexity" evidence="1">
    <location>
        <begin position="367"/>
        <end position="379"/>
    </location>
</feature>
<dbReference type="RefSeq" id="WP_344667869.1">
    <property type="nucleotide sequence ID" value="NZ_BAAAQN010000029.1"/>
</dbReference>
<feature type="compositionally biased region" description="Pro residues" evidence="1">
    <location>
        <begin position="447"/>
        <end position="468"/>
    </location>
</feature>
<feature type="compositionally biased region" description="Basic and acidic residues" evidence="1">
    <location>
        <begin position="198"/>
        <end position="212"/>
    </location>
</feature>
<feature type="compositionally biased region" description="Pro residues" evidence="1">
    <location>
        <begin position="476"/>
        <end position="485"/>
    </location>
</feature>
<organism evidence="3 4">
    <name type="scientific">Catenulispora yoronensis</name>
    <dbReference type="NCBI Taxonomy" id="450799"/>
    <lineage>
        <taxon>Bacteria</taxon>
        <taxon>Bacillati</taxon>
        <taxon>Actinomycetota</taxon>
        <taxon>Actinomycetes</taxon>
        <taxon>Catenulisporales</taxon>
        <taxon>Catenulisporaceae</taxon>
        <taxon>Catenulispora</taxon>
    </lineage>
</organism>
<feature type="region of interest" description="Disordered" evidence="1">
    <location>
        <begin position="349"/>
        <end position="509"/>
    </location>
</feature>
<feature type="region of interest" description="Disordered" evidence="1">
    <location>
        <begin position="187"/>
        <end position="226"/>
    </location>
</feature>
<evidence type="ECO:0000313" key="3">
    <source>
        <dbReference type="EMBL" id="GAA2040120.1"/>
    </source>
</evidence>
<evidence type="ECO:0000256" key="1">
    <source>
        <dbReference type="SAM" id="MobiDB-lite"/>
    </source>
</evidence>
<feature type="compositionally biased region" description="Gly residues" evidence="1">
    <location>
        <begin position="354"/>
        <end position="366"/>
    </location>
</feature>
<dbReference type="InterPro" id="IPR047140">
    <property type="entry name" value="LabA"/>
</dbReference>
<evidence type="ECO:0000259" key="2">
    <source>
        <dbReference type="Pfam" id="PF01936"/>
    </source>
</evidence>
<dbReference type="EMBL" id="BAAAQN010000029">
    <property type="protein sequence ID" value="GAA2040120.1"/>
    <property type="molecule type" value="Genomic_DNA"/>
</dbReference>
<dbReference type="Pfam" id="PF01936">
    <property type="entry name" value="NYN"/>
    <property type="match status" value="1"/>
</dbReference>
<sequence>MDRCAVLVDAGYVLAAAANVVSGDPGRPGIDVDYPGLVAALTERAAAETGLPVLRVYWYDAAPATGPTREQRALRVLDGVKLRLGKLVRRDDGKFEQKGVDTFLHADLTGLARKRAVADVVLVSGDEDLLHAVEEAQEYGTRIHLWGAASDYNQSLELIAAVDKSMLLSEEWLKPYVWVKPPPMPAGDTECGPAKTEGGAHHHDDDHDGDHTKPHKAFPSPLDMPQRLLHPTESPKTPLANSRFPKLWQVTSPTQRFLDAEENKSMGRAEPIDVGRAYVKRWMARATEAERRRLTDWTATWTWVPHDLDPDLLRFANDLGIDTWEAELEPIKHELRAGFLDGLKKWREQHEKAGPGGGGPGSGGPGSSSVASANAANGADPTHSAHAGAEPSDAAPQTAAPPAAHDALPNAAAPHAPALHAPAPQTPTPPAPSAPAPGAPTSSNPVPSAPVPGAPAPTAPVPGPPAPGPQASAPHVPAPQVPAPHTPATEAGPPESQPAPSPGAAGSSH</sequence>
<comment type="caution">
    <text evidence="3">The sequence shown here is derived from an EMBL/GenBank/DDBJ whole genome shotgun (WGS) entry which is preliminary data.</text>
</comment>
<dbReference type="Proteomes" id="UP001500751">
    <property type="component" value="Unassembled WGS sequence"/>
</dbReference>
<protein>
    <recommendedName>
        <fullName evidence="2">NYN domain-containing protein</fullName>
    </recommendedName>
</protein>
<feature type="compositionally biased region" description="Pro residues" evidence="1">
    <location>
        <begin position="424"/>
        <end position="438"/>
    </location>
</feature>
<dbReference type="Gene3D" id="3.40.50.1010">
    <property type="entry name" value="5'-nuclease"/>
    <property type="match status" value="1"/>
</dbReference>
<name>A0ABN2UP89_9ACTN</name>
<accession>A0ABN2UP89</accession>
<feature type="compositionally biased region" description="Low complexity" evidence="1">
    <location>
        <begin position="391"/>
        <end position="423"/>
    </location>
</feature>
<reference evidence="3 4" key="1">
    <citation type="journal article" date="2019" name="Int. J. Syst. Evol. Microbiol.">
        <title>The Global Catalogue of Microorganisms (GCM) 10K type strain sequencing project: providing services to taxonomists for standard genome sequencing and annotation.</title>
        <authorList>
            <consortium name="The Broad Institute Genomics Platform"/>
            <consortium name="The Broad Institute Genome Sequencing Center for Infectious Disease"/>
            <person name="Wu L."/>
            <person name="Ma J."/>
        </authorList>
    </citation>
    <scope>NUCLEOTIDE SEQUENCE [LARGE SCALE GENOMIC DNA]</scope>
    <source>
        <strain evidence="3 4">JCM 16014</strain>
    </source>
</reference>
<dbReference type="InterPro" id="IPR021139">
    <property type="entry name" value="NYN"/>
</dbReference>
<proteinExistence type="predicted"/>
<dbReference type="PANTHER" id="PTHR35458">
    <property type="entry name" value="SLR0755 PROTEIN"/>
    <property type="match status" value="1"/>
</dbReference>
<gene>
    <name evidence="3" type="ORF">GCM10009839_47740</name>
</gene>
<evidence type="ECO:0000313" key="4">
    <source>
        <dbReference type="Proteomes" id="UP001500751"/>
    </source>
</evidence>